<feature type="region of interest" description="Disordered" evidence="1">
    <location>
        <begin position="388"/>
        <end position="469"/>
    </location>
</feature>
<feature type="compositionally biased region" description="Low complexity" evidence="1">
    <location>
        <begin position="140"/>
        <end position="159"/>
    </location>
</feature>
<feature type="compositionally biased region" description="Polar residues" evidence="1">
    <location>
        <begin position="96"/>
        <end position="105"/>
    </location>
</feature>
<feature type="compositionally biased region" description="Low complexity" evidence="1">
    <location>
        <begin position="211"/>
        <end position="227"/>
    </location>
</feature>
<dbReference type="VEuPathDB" id="TriTrypDB:LdBPK_332980.1"/>
<dbReference type="EMBL" id="CP029532">
    <property type="protein sequence ID" value="AYU82280.1"/>
    <property type="molecule type" value="Genomic_DNA"/>
</dbReference>
<feature type="compositionally biased region" description="Low complexity" evidence="1">
    <location>
        <begin position="175"/>
        <end position="197"/>
    </location>
</feature>
<protein>
    <submittedName>
        <fullName evidence="3">Uncharacterized protein</fullName>
    </submittedName>
</protein>
<dbReference type="VEuPathDB" id="TriTrypDB:LDHU3_33.4130"/>
<keyword evidence="2" id="KW-1133">Transmembrane helix</keyword>
<keyword evidence="2" id="KW-0812">Transmembrane</keyword>
<feature type="compositionally biased region" description="Polar residues" evidence="1">
    <location>
        <begin position="412"/>
        <end position="434"/>
    </location>
</feature>
<evidence type="ECO:0000313" key="3">
    <source>
        <dbReference type="EMBL" id="AYU82280.1"/>
    </source>
</evidence>
<evidence type="ECO:0000313" key="4">
    <source>
        <dbReference type="Proteomes" id="UP000274082"/>
    </source>
</evidence>
<feature type="compositionally biased region" description="Low complexity" evidence="1">
    <location>
        <begin position="109"/>
        <end position="133"/>
    </location>
</feature>
<reference evidence="3 4" key="1">
    <citation type="journal article" date="2018" name="Sci. Rep.">
        <title>A complete Leishmania donovani reference genome identifies novel genetic variations associated with virulence.</title>
        <authorList>
            <person name="Lypaczewski P."/>
            <person name="Hoshizaki J."/>
            <person name="Zhang W.-W."/>
            <person name="McCall L.-I."/>
            <person name="Torcivia-Rodriguez J."/>
            <person name="Simonyan V."/>
            <person name="Kaur A."/>
            <person name="Dewar K."/>
            <person name="Matlashewski G."/>
        </authorList>
    </citation>
    <scope>NUCLEOTIDE SEQUENCE [LARGE SCALE GENOMIC DNA]</scope>
    <source>
        <strain evidence="3 4">LdCL</strain>
    </source>
</reference>
<organism evidence="3 4">
    <name type="scientific">Leishmania donovani</name>
    <dbReference type="NCBI Taxonomy" id="5661"/>
    <lineage>
        <taxon>Eukaryota</taxon>
        <taxon>Discoba</taxon>
        <taxon>Euglenozoa</taxon>
        <taxon>Kinetoplastea</taxon>
        <taxon>Metakinetoplastina</taxon>
        <taxon>Trypanosomatida</taxon>
        <taxon>Trypanosomatidae</taxon>
        <taxon>Leishmaniinae</taxon>
        <taxon>Leishmania</taxon>
    </lineage>
</organism>
<feature type="region of interest" description="Disordered" evidence="1">
    <location>
        <begin position="96"/>
        <end position="233"/>
    </location>
</feature>
<feature type="transmembrane region" description="Helical" evidence="2">
    <location>
        <begin position="235"/>
        <end position="255"/>
    </location>
</feature>
<dbReference type="OrthoDB" id="267914at2759"/>
<proteinExistence type="predicted"/>
<dbReference type="VEuPathDB" id="TriTrypDB:LdCL_330036900"/>
<keyword evidence="4" id="KW-1185">Reference proteome</keyword>
<evidence type="ECO:0000256" key="1">
    <source>
        <dbReference type="SAM" id="MobiDB-lite"/>
    </source>
</evidence>
<dbReference type="Proteomes" id="UP000274082">
    <property type="component" value="Chromosome 33"/>
</dbReference>
<name>A0A3Q8IH37_LEIDO</name>
<sequence length="469" mass="48654">MAHPAKRRRGGGRHRATVMCALLAVIFVLGGLYGAPVRAQQQARGLAELESGSLPLADENFGHGHNLYKVVGKDGILDDKGLQTRSDEEAINMETVASSGATSSIWRAEGNPSIESGSSSSAAASDAGTAERSTSFRSEAGAASQNSDSSSSAAASDAGTAERSTSFRSEAGAASQNPDSSSSARSSRPLTASSSSETSKEDQPVDGSPGTTLTNTTTTATTETPTTKRPAVDHGMGTSVVLFFFLLFIVAFIIYGGRLFPSACPFVGQNSGGHSSGPHAFIQQQHPRYTTLHGDDEAYRGMKLSNAAAGVPVGGRNPRRFYQPQRGAGDSEGHCDIFVELKDKPTKTVRSAGAHISGEATDSFSFMVGNNPAAKNGLVGTSASSAGPVTVHVPMQPKSSLKSLRKGKLGHVSTTPAASFSSGSTTETPGSNARSPLYRSTADTRSGHAEAAAMPPTTSQPRVEDDWEW</sequence>
<accession>A0A3Q8IH37</accession>
<gene>
    <name evidence="3" type="ORF">LdCL_330036900</name>
</gene>
<keyword evidence="2" id="KW-0472">Membrane</keyword>
<dbReference type="AlphaFoldDB" id="A0A3Q8IH37"/>
<evidence type="ECO:0000256" key="2">
    <source>
        <dbReference type="SAM" id="Phobius"/>
    </source>
</evidence>